<reference evidence="1" key="1">
    <citation type="submission" date="2021-06" db="EMBL/GenBank/DDBJ databases">
        <authorList>
            <person name="Kallberg Y."/>
            <person name="Tangrot J."/>
            <person name="Rosling A."/>
        </authorList>
    </citation>
    <scope>NUCLEOTIDE SEQUENCE</scope>
    <source>
        <strain evidence="1">FL130A</strain>
    </source>
</reference>
<keyword evidence="2" id="KW-1185">Reference proteome</keyword>
<organism evidence="1 2">
    <name type="scientific">Ambispora leptoticha</name>
    <dbReference type="NCBI Taxonomy" id="144679"/>
    <lineage>
        <taxon>Eukaryota</taxon>
        <taxon>Fungi</taxon>
        <taxon>Fungi incertae sedis</taxon>
        <taxon>Mucoromycota</taxon>
        <taxon>Glomeromycotina</taxon>
        <taxon>Glomeromycetes</taxon>
        <taxon>Archaeosporales</taxon>
        <taxon>Ambisporaceae</taxon>
        <taxon>Ambispora</taxon>
    </lineage>
</organism>
<protein>
    <submittedName>
        <fullName evidence="1">3507_t:CDS:1</fullName>
    </submittedName>
</protein>
<dbReference type="Proteomes" id="UP000789508">
    <property type="component" value="Unassembled WGS sequence"/>
</dbReference>
<feature type="non-terminal residue" evidence="1">
    <location>
        <position position="1"/>
    </location>
</feature>
<gene>
    <name evidence="1" type="ORF">ALEPTO_LOCUS11503</name>
</gene>
<dbReference type="EMBL" id="CAJVPS010018930">
    <property type="protein sequence ID" value="CAG8699171.1"/>
    <property type="molecule type" value="Genomic_DNA"/>
</dbReference>
<comment type="caution">
    <text evidence="1">The sequence shown here is derived from an EMBL/GenBank/DDBJ whole genome shotgun (WGS) entry which is preliminary data.</text>
</comment>
<evidence type="ECO:0000313" key="1">
    <source>
        <dbReference type="EMBL" id="CAG8699171.1"/>
    </source>
</evidence>
<dbReference type="AlphaFoldDB" id="A0A9N9HPE3"/>
<evidence type="ECO:0000313" key="2">
    <source>
        <dbReference type="Proteomes" id="UP000789508"/>
    </source>
</evidence>
<name>A0A9N9HPE3_9GLOM</name>
<sequence>EIRNLKKKTNYQSEIDSIDKLADWLAGPEKDHKPKESDPVPTTFDEWADKHLWLEKEDPVRHIDRSITWFSRCISKLAPQKKLNNHEIDWKMGRMKRQMQFDNNNIPIDLKEEWVLEEKHEWKIESHE</sequence>
<accession>A0A9N9HPE3</accession>
<proteinExistence type="predicted"/>